<reference evidence="2 3" key="1">
    <citation type="journal article" date="2020" name="Nature">
        <title>Six reference-quality genomes reveal evolution of bat adaptations.</title>
        <authorList>
            <person name="Jebb D."/>
            <person name="Huang Z."/>
            <person name="Pippel M."/>
            <person name="Hughes G.M."/>
            <person name="Lavrichenko K."/>
            <person name="Devanna P."/>
            <person name="Winkler S."/>
            <person name="Jermiin L.S."/>
            <person name="Skirmuntt E.C."/>
            <person name="Katzourakis A."/>
            <person name="Burkitt-Gray L."/>
            <person name="Ray D.A."/>
            <person name="Sullivan K.A.M."/>
            <person name="Roscito J.G."/>
            <person name="Kirilenko B.M."/>
            <person name="Davalos L.M."/>
            <person name="Corthals A.P."/>
            <person name="Power M.L."/>
            <person name="Jones G."/>
            <person name="Ransome R.D."/>
            <person name="Dechmann D.K.N."/>
            <person name="Locatelli A.G."/>
            <person name="Puechmaille S.J."/>
            <person name="Fedrigo O."/>
            <person name="Jarvis E.D."/>
            <person name="Hiller M."/>
            <person name="Vernes S.C."/>
            <person name="Myers E.W."/>
            <person name="Teeling E.C."/>
        </authorList>
    </citation>
    <scope>NUCLEOTIDE SEQUENCE [LARGE SCALE GENOMIC DNA]</scope>
    <source>
        <strain evidence="2">MMolMol1</strain>
        <tissue evidence="2">Muscle</tissue>
    </source>
</reference>
<protein>
    <submittedName>
        <fullName evidence="2">Uncharacterized protein</fullName>
    </submittedName>
</protein>
<gene>
    <name evidence="2" type="ORF">HJG59_009257</name>
</gene>
<feature type="compositionally biased region" description="Polar residues" evidence="1">
    <location>
        <begin position="122"/>
        <end position="140"/>
    </location>
</feature>
<feature type="compositionally biased region" description="Polar residues" evidence="1">
    <location>
        <begin position="87"/>
        <end position="102"/>
    </location>
</feature>
<accession>A0A7J8DPQ7</accession>
<organism evidence="2 3">
    <name type="scientific">Molossus molossus</name>
    <name type="common">Pallas' mastiff bat</name>
    <name type="synonym">Vespertilio molossus</name>
    <dbReference type="NCBI Taxonomy" id="27622"/>
    <lineage>
        <taxon>Eukaryota</taxon>
        <taxon>Metazoa</taxon>
        <taxon>Chordata</taxon>
        <taxon>Craniata</taxon>
        <taxon>Vertebrata</taxon>
        <taxon>Euteleostomi</taxon>
        <taxon>Mammalia</taxon>
        <taxon>Eutheria</taxon>
        <taxon>Laurasiatheria</taxon>
        <taxon>Chiroptera</taxon>
        <taxon>Yangochiroptera</taxon>
        <taxon>Molossidae</taxon>
        <taxon>Molossus</taxon>
    </lineage>
</organism>
<sequence length="140" mass="15582">MEQKVPVLWTEQPATTVSGPSGHFSLHCREVPPFWKSPDLPWEEAVGVARAQQPEPPVHQAPSDQWTPCQHRPGHSSRAPKVLVSEATDSLEPSTIPHSSSPFRVKIYPQQQRLGSRHPSPGNRSTAQQLRPISKNYSKS</sequence>
<evidence type="ECO:0000313" key="2">
    <source>
        <dbReference type="EMBL" id="KAF6425214.1"/>
    </source>
</evidence>
<proteinExistence type="predicted"/>
<dbReference type="Proteomes" id="UP000550707">
    <property type="component" value="Unassembled WGS sequence"/>
</dbReference>
<dbReference type="EMBL" id="JACASF010000017">
    <property type="protein sequence ID" value="KAF6425214.1"/>
    <property type="molecule type" value="Genomic_DNA"/>
</dbReference>
<keyword evidence="3" id="KW-1185">Reference proteome</keyword>
<name>A0A7J8DPQ7_MOLMO</name>
<feature type="region of interest" description="Disordered" evidence="1">
    <location>
        <begin position="1"/>
        <end position="23"/>
    </location>
</feature>
<feature type="region of interest" description="Disordered" evidence="1">
    <location>
        <begin position="49"/>
        <end position="140"/>
    </location>
</feature>
<evidence type="ECO:0000256" key="1">
    <source>
        <dbReference type="SAM" id="MobiDB-lite"/>
    </source>
</evidence>
<dbReference type="AlphaFoldDB" id="A0A7J8DPQ7"/>
<dbReference type="InParanoid" id="A0A7J8DPQ7"/>
<evidence type="ECO:0000313" key="3">
    <source>
        <dbReference type="Proteomes" id="UP000550707"/>
    </source>
</evidence>
<comment type="caution">
    <text evidence="2">The sequence shown here is derived from an EMBL/GenBank/DDBJ whole genome shotgun (WGS) entry which is preliminary data.</text>
</comment>